<organism evidence="1">
    <name type="scientific">hydrothermal vent metagenome</name>
    <dbReference type="NCBI Taxonomy" id="652676"/>
    <lineage>
        <taxon>unclassified sequences</taxon>
        <taxon>metagenomes</taxon>
        <taxon>ecological metagenomes</taxon>
    </lineage>
</organism>
<protein>
    <recommendedName>
        <fullName evidence="2">Nucleotidyltransferase family protein</fullName>
    </recommendedName>
</protein>
<evidence type="ECO:0008006" key="2">
    <source>
        <dbReference type="Google" id="ProtNLM"/>
    </source>
</evidence>
<dbReference type="AlphaFoldDB" id="A0A3B0X582"/>
<accession>A0A3B0X582</accession>
<reference evidence="1" key="1">
    <citation type="submission" date="2018-06" db="EMBL/GenBank/DDBJ databases">
        <authorList>
            <person name="Zhirakovskaya E."/>
        </authorList>
    </citation>
    <scope>NUCLEOTIDE SEQUENCE</scope>
</reference>
<dbReference type="InterPro" id="IPR039498">
    <property type="entry name" value="NTP_transf_5"/>
</dbReference>
<proteinExistence type="predicted"/>
<dbReference type="Pfam" id="PF14907">
    <property type="entry name" value="NTP_transf_5"/>
    <property type="match status" value="1"/>
</dbReference>
<evidence type="ECO:0000313" key="1">
    <source>
        <dbReference type="EMBL" id="VAW59543.1"/>
    </source>
</evidence>
<dbReference type="EMBL" id="UOFG01000087">
    <property type="protein sequence ID" value="VAW59543.1"/>
    <property type="molecule type" value="Genomic_DNA"/>
</dbReference>
<gene>
    <name evidence="1" type="ORF">MNBD_GAMMA11-2922</name>
</gene>
<name>A0A3B0X582_9ZZZZ</name>
<sequence length="397" mass="45402">MLGFNTLVKNQMKSLTPLLKAISSNNKNLDIESANDELIAFSISSGLAPLIKFYSAGFSTRQHSKYETLLNAAELTAKIITHVQIRALDDLLRTGVPLAGEIILLKGISICQNYYPQPQMRIMGDIDLLVSDKDAEQIKNILLDKGYQQISEHSDTFYQSHHHIMPFYNENNNVWFEVHTHLFSGSNPVLDDALFDIENIFKNTVSTGMDKYTDTVKQLCPEFQLIYSCSHWAEELKLNKACLQIIDMIFLIQNNGKGIDWNKTFEWINGTASASHLYLILSYFDKYKLVNLPDNYSRLFKLKHHNMGRLNRYILHKIIHQYISGARSTGSILTVSNLEIVWGTLLGPYASIINIVRLPWNILFPPEETNRYGLSRILSRIKHMFTPACNSTKQPQK</sequence>